<dbReference type="Proteomes" id="UP000294257">
    <property type="component" value="Unassembled WGS sequence"/>
</dbReference>
<dbReference type="SUPFAM" id="SSF55961">
    <property type="entry name" value="Bet v1-like"/>
    <property type="match status" value="1"/>
</dbReference>
<evidence type="ECO:0000313" key="2">
    <source>
        <dbReference type="Proteomes" id="UP000294257"/>
    </source>
</evidence>
<evidence type="ECO:0008006" key="3">
    <source>
        <dbReference type="Google" id="ProtNLM"/>
    </source>
</evidence>
<comment type="caution">
    <text evidence="1">The sequence shown here is derived from an EMBL/GenBank/DDBJ whole genome shotgun (WGS) entry which is preliminary data.</text>
</comment>
<gene>
    <name evidence="1" type="ORF">EV193_102291</name>
</gene>
<reference evidence="1 2" key="1">
    <citation type="submission" date="2019-02" db="EMBL/GenBank/DDBJ databases">
        <title>Genomic Encyclopedia of Type Strains, Phase IV (KMG-IV): sequencing the most valuable type-strain genomes for metagenomic binning, comparative biology and taxonomic classification.</title>
        <authorList>
            <person name="Goeker M."/>
        </authorList>
    </citation>
    <scope>NUCLEOTIDE SEQUENCE [LARGE SCALE GENOMIC DNA]</scope>
    <source>
        <strain evidence="1 2">DSM 101727</strain>
    </source>
</reference>
<accession>A0A4Q7L500</accession>
<evidence type="ECO:0000313" key="1">
    <source>
        <dbReference type="EMBL" id="RZS43312.1"/>
    </source>
</evidence>
<dbReference type="EMBL" id="SGWQ01000002">
    <property type="protein sequence ID" value="RZS43312.1"/>
    <property type="molecule type" value="Genomic_DNA"/>
</dbReference>
<organism evidence="1 2">
    <name type="scientific">Herbihabitans rhizosphaerae</name>
    <dbReference type="NCBI Taxonomy" id="1872711"/>
    <lineage>
        <taxon>Bacteria</taxon>
        <taxon>Bacillati</taxon>
        <taxon>Actinomycetota</taxon>
        <taxon>Actinomycetes</taxon>
        <taxon>Pseudonocardiales</taxon>
        <taxon>Pseudonocardiaceae</taxon>
        <taxon>Herbihabitans</taxon>
    </lineage>
</organism>
<protein>
    <recommendedName>
        <fullName evidence="3">Polyketide cyclase/dehydrase/lipid transport protein</fullName>
    </recommendedName>
</protein>
<name>A0A4Q7L500_9PSEU</name>
<dbReference type="Gene3D" id="3.30.530.20">
    <property type="match status" value="1"/>
</dbReference>
<keyword evidence="2" id="KW-1185">Reference proteome</keyword>
<sequence>MLADLGSYPAWWPQVRSIRQVAEDAAELVCRSVLPYDLVFRASHERKDKAAGELRARLTGDLDGYAGWTIEPRGHGTRLVFTQGVEVTKPLLRRLGLIARPALLVNHELMMRQGRRGLRTLLAPPS</sequence>
<dbReference type="InterPro" id="IPR023393">
    <property type="entry name" value="START-like_dom_sf"/>
</dbReference>
<dbReference type="AlphaFoldDB" id="A0A4Q7L500"/>
<proteinExistence type="predicted"/>